<dbReference type="Pfam" id="PF00924">
    <property type="entry name" value="MS_channel_2nd"/>
    <property type="match status" value="1"/>
</dbReference>
<dbReference type="KEGG" id="obg:Verru16b_01509"/>
<keyword evidence="4 7" id="KW-0812">Transmembrane</keyword>
<dbReference type="Gene3D" id="3.30.70.100">
    <property type="match status" value="1"/>
</dbReference>
<dbReference type="STRING" id="1838286.Verru16b_01509"/>
<dbReference type="SUPFAM" id="SSF50182">
    <property type="entry name" value="Sm-like ribonucleoproteins"/>
    <property type="match status" value="1"/>
</dbReference>
<evidence type="ECO:0000313" key="12">
    <source>
        <dbReference type="EMBL" id="AOS44447.1"/>
    </source>
</evidence>
<dbReference type="OrthoDB" id="9809206at2"/>
<dbReference type="InterPro" id="IPR049278">
    <property type="entry name" value="MS_channel_C"/>
</dbReference>
<keyword evidence="3" id="KW-1003">Cell membrane</keyword>
<evidence type="ECO:0000256" key="3">
    <source>
        <dbReference type="ARBA" id="ARBA00022475"/>
    </source>
</evidence>
<feature type="transmembrane region" description="Helical" evidence="7">
    <location>
        <begin position="226"/>
        <end position="242"/>
    </location>
</feature>
<keyword evidence="6 7" id="KW-0472">Membrane</keyword>
<evidence type="ECO:0000256" key="7">
    <source>
        <dbReference type="SAM" id="Phobius"/>
    </source>
</evidence>
<reference evidence="12 13" key="1">
    <citation type="submission" date="2016-06" db="EMBL/GenBank/DDBJ databases">
        <title>Three novel species with peptidoglycan cell walls form the new genus Lacunisphaera gen. nov. in the family Opitutaceae of the verrucomicrobial subdivision 4.</title>
        <authorList>
            <person name="Rast P."/>
            <person name="Gloeckner I."/>
            <person name="Jogler M."/>
            <person name="Boedeker C."/>
            <person name="Jeske O."/>
            <person name="Wiegand S."/>
            <person name="Reinhardt R."/>
            <person name="Schumann P."/>
            <person name="Rohde M."/>
            <person name="Spring S."/>
            <person name="Gloeckner F.O."/>
            <person name="Jogler C."/>
        </authorList>
    </citation>
    <scope>NUCLEOTIDE SEQUENCE [LARGE SCALE GENOMIC DNA]</scope>
    <source>
        <strain evidence="12 13">IG16b</strain>
    </source>
</reference>
<dbReference type="Gene3D" id="2.30.30.60">
    <property type="match status" value="1"/>
</dbReference>
<dbReference type="InterPro" id="IPR049142">
    <property type="entry name" value="MS_channel_1st"/>
</dbReference>
<feature type="transmembrane region" description="Helical" evidence="7">
    <location>
        <begin position="81"/>
        <end position="106"/>
    </location>
</feature>
<dbReference type="Gene3D" id="1.10.287.1260">
    <property type="match status" value="1"/>
</dbReference>
<feature type="domain" description="Mechanosensitive ion channel MscS" evidence="9">
    <location>
        <begin position="244"/>
        <end position="311"/>
    </location>
</feature>
<evidence type="ECO:0000259" key="10">
    <source>
        <dbReference type="Pfam" id="PF21082"/>
    </source>
</evidence>
<accession>A0A1D8AU91</accession>
<comment type="similarity">
    <text evidence="2">Belongs to the MscS (TC 1.A.23) family.</text>
</comment>
<keyword evidence="13" id="KW-1185">Reference proteome</keyword>
<feature type="transmembrane region" description="Helical" evidence="7">
    <location>
        <begin position="157"/>
        <end position="175"/>
    </location>
</feature>
<proteinExistence type="inferred from homology"/>
<comment type="subcellular location">
    <subcellularLocation>
        <location evidence="1">Cell membrane</location>
        <topology evidence="1">Multi-pass membrane protein</topology>
    </subcellularLocation>
</comment>
<feature type="signal peptide" evidence="8">
    <location>
        <begin position="1"/>
        <end position="21"/>
    </location>
</feature>
<evidence type="ECO:0000256" key="5">
    <source>
        <dbReference type="ARBA" id="ARBA00022989"/>
    </source>
</evidence>
<dbReference type="Pfam" id="PF21082">
    <property type="entry name" value="MS_channel_3rd"/>
    <property type="match status" value="1"/>
</dbReference>
<evidence type="ECO:0000256" key="8">
    <source>
        <dbReference type="SAM" id="SignalP"/>
    </source>
</evidence>
<dbReference type="PANTHER" id="PTHR30566:SF5">
    <property type="entry name" value="MECHANOSENSITIVE ION CHANNEL PROTEIN 1, MITOCHONDRIAL-RELATED"/>
    <property type="match status" value="1"/>
</dbReference>
<feature type="chain" id="PRO_5009105265" evidence="8">
    <location>
        <begin position="22"/>
        <end position="421"/>
    </location>
</feature>
<evidence type="ECO:0000313" key="13">
    <source>
        <dbReference type="Proteomes" id="UP000095228"/>
    </source>
</evidence>
<protein>
    <submittedName>
        <fullName evidence="12">Low conductance mechanosensitive channel YnaI</fullName>
    </submittedName>
</protein>
<evidence type="ECO:0000256" key="2">
    <source>
        <dbReference type="ARBA" id="ARBA00008017"/>
    </source>
</evidence>
<dbReference type="PANTHER" id="PTHR30566">
    <property type="entry name" value="YNAI-RELATED MECHANOSENSITIVE ION CHANNEL"/>
    <property type="match status" value="1"/>
</dbReference>
<dbReference type="GO" id="GO:0008381">
    <property type="term" value="F:mechanosensitive monoatomic ion channel activity"/>
    <property type="evidence" value="ECO:0007669"/>
    <property type="project" value="UniProtKB-ARBA"/>
</dbReference>
<dbReference type="InterPro" id="IPR010920">
    <property type="entry name" value="LSM_dom_sf"/>
</dbReference>
<evidence type="ECO:0000259" key="11">
    <source>
        <dbReference type="Pfam" id="PF21088"/>
    </source>
</evidence>
<dbReference type="InterPro" id="IPR023408">
    <property type="entry name" value="MscS_beta-dom_sf"/>
</dbReference>
<keyword evidence="8" id="KW-0732">Signal</keyword>
<name>A0A1D8AU91_9BACT</name>
<organism evidence="12 13">
    <name type="scientific">Lacunisphaera limnophila</name>
    <dbReference type="NCBI Taxonomy" id="1838286"/>
    <lineage>
        <taxon>Bacteria</taxon>
        <taxon>Pseudomonadati</taxon>
        <taxon>Verrucomicrobiota</taxon>
        <taxon>Opitutia</taxon>
        <taxon>Opitutales</taxon>
        <taxon>Opitutaceae</taxon>
        <taxon>Lacunisphaera</taxon>
    </lineage>
</organism>
<feature type="domain" description="Mechanosensitive ion channel transmembrane helices 2/3" evidence="11">
    <location>
        <begin position="207"/>
        <end position="243"/>
    </location>
</feature>
<gene>
    <name evidence="12" type="primary">ynaI</name>
    <name evidence="12" type="ORF">Verru16b_01509</name>
</gene>
<sequence>MKLIVHLLFLASLAITAAAQAPAPAGAPEAAAGPDVTTQAAAAVAAGQSPAPQTPDFLEHLVDLILQAFDIRSSENTVTHYAIALLITLIAYVLRKVVTTFIFGFFKRLASRTTTTLDDKLFPALEGPVKASIVVVGTMLSLKVLKLSPTADQTLGYTYTAAFSLVLFWGFLRAFDTVLDHLQEVAHEKHLGLAPFMPWIKKSLLTIVFVFGVLMIAQSLGADVKAFLAGLGIGGLAFALAAQDTIANLFGSVVVAIDQPFKIGETIRIAGSIGTVEDIGLRSTKLRLVDRSLMIIPNKTVAAEAITNLSRFTARRVEQVFGLTYDATPAQLEAITAEIRRMIEAEPEVNAPDTHVYFRDFSASSLDLWVVYVTKDPDFAKHMALRQRLNLAIMRAIQARGLAFAYPTQTVYSVAAPEKKG</sequence>
<feature type="domain" description="Mechanosensitive ion channel MscS C-terminal" evidence="10">
    <location>
        <begin position="318"/>
        <end position="404"/>
    </location>
</feature>
<evidence type="ECO:0000256" key="1">
    <source>
        <dbReference type="ARBA" id="ARBA00004651"/>
    </source>
</evidence>
<dbReference type="RefSeq" id="WP_069961694.1">
    <property type="nucleotide sequence ID" value="NZ_CP016094.1"/>
</dbReference>
<dbReference type="InterPro" id="IPR011014">
    <property type="entry name" value="MscS_channel_TM-2"/>
</dbReference>
<dbReference type="Pfam" id="PF21088">
    <property type="entry name" value="MS_channel_1st"/>
    <property type="match status" value="1"/>
</dbReference>
<dbReference type="Proteomes" id="UP000095228">
    <property type="component" value="Chromosome"/>
</dbReference>
<evidence type="ECO:0000256" key="6">
    <source>
        <dbReference type="ARBA" id="ARBA00023136"/>
    </source>
</evidence>
<dbReference type="AlphaFoldDB" id="A0A1D8AU91"/>
<dbReference type="EMBL" id="CP016094">
    <property type="protein sequence ID" value="AOS44447.1"/>
    <property type="molecule type" value="Genomic_DNA"/>
</dbReference>
<keyword evidence="5 7" id="KW-1133">Transmembrane helix</keyword>
<dbReference type="GO" id="GO:0005886">
    <property type="term" value="C:plasma membrane"/>
    <property type="evidence" value="ECO:0007669"/>
    <property type="project" value="UniProtKB-SubCell"/>
</dbReference>
<dbReference type="SUPFAM" id="SSF82689">
    <property type="entry name" value="Mechanosensitive channel protein MscS (YggB), C-terminal domain"/>
    <property type="match status" value="1"/>
</dbReference>
<evidence type="ECO:0000256" key="4">
    <source>
        <dbReference type="ARBA" id="ARBA00022692"/>
    </source>
</evidence>
<dbReference type="InterPro" id="IPR006685">
    <property type="entry name" value="MscS_channel_2nd"/>
</dbReference>
<evidence type="ECO:0000259" key="9">
    <source>
        <dbReference type="Pfam" id="PF00924"/>
    </source>
</evidence>
<feature type="transmembrane region" description="Helical" evidence="7">
    <location>
        <begin position="203"/>
        <end position="220"/>
    </location>
</feature>
<dbReference type="InterPro" id="IPR011066">
    <property type="entry name" value="MscS_channel_C_sf"/>
</dbReference>
<dbReference type="SUPFAM" id="SSF82861">
    <property type="entry name" value="Mechanosensitive channel protein MscS (YggB), transmembrane region"/>
    <property type="match status" value="1"/>
</dbReference>